<evidence type="ECO:0000313" key="3">
    <source>
        <dbReference type="EMBL" id="KPV73584.1"/>
    </source>
</evidence>
<sequence>MTASSEPELPQPVSAYTHRKHRPARSVLGLGTSHSTHSAPGSSTLALLTQRARTTNLAVLLLAAVASVSVLVNIRVWLGNDVFRPPGDYNELVPPSIRTTLQSPHHNLKHLVLVAGHAIWQGCDASEATKDDDWILEEMQRGGAVRTYLKHIVKGAEIAVRDPEALLIFSGGQTRPTSDLTEGQSYARLAKLGNLYQQFMSDDERRSIVSAGGDFDRVTTENFALDSMENVLFSIARFKEFTGHYPTFITVVGYGMKHRRFTDVHRAAVRWPLSAWKYVGIDNEGDTAGDYAGERKYGLEPFLADTYGCHGGLLAKRRKRNPYRRVHGYHSSAPELRRLMEYCPASGTALFKGALPWD</sequence>
<gene>
    <name evidence="3" type="ORF">RHOBADRAFT_54789</name>
</gene>
<dbReference type="PANTHER" id="PTHR28110:SF1">
    <property type="entry name" value="TRANSMEMBRANE PROTEIN"/>
    <property type="match status" value="1"/>
</dbReference>
<dbReference type="EMBL" id="KQ474082">
    <property type="protein sequence ID" value="KPV73584.1"/>
    <property type="molecule type" value="Genomic_DNA"/>
</dbReference>
<protein>
    <recommendedName>
        <fullName evidence="5">DUF218 domain-containing protein</fullName>
    </recommendedName>
</protein>
<evidence type="ECO:0000256" key="1">
    <source>
        <dbReference type="SAM" id="MobiDB-lite"/>
    </source>
</evidence>
<dbReference type="InterPro" id="IPR055323">
    <property type="entry name" value="C57A10.07/YOR238W"/>
</dbReference>
<dbReference type="AlphaFoldDB" id="A0A0P9FCY8"/>
<dbReference type="OMA" id="DLYGCHG"/>
<dbReference type="GeneID" id="28977948"/>
<dbReference type="PANTHER" id="PTHR28110">
    <property type="entry name" value="TRANSMEMBRANE PROTEIN"/>
    <property type="match status" value="1"/>
</dbReference>
<evidence type="ECO:0000256" key="2">
    <source>
        <dbReference type="SAM" id="Phobius"/>
    </source>
</evidence>
<keyword evidence="4" id="KW-1185">Reference proteome</keyword>
<evidence type="ECO:0008006" key="5">
    <source>
        <dbReference type="Google" id="ProtNLM"/>
    </source>
</evidence>
<evidence type="ECO:0000313" key="4">
    <source>
        <dbReference type="Proteomes" id="UP000053890"/>
    </source>
</evidence>
<proteinExistence type="predicted"/>
<feature type="region of interest" description="Disordered" evidence="1">
    <location>
        <begin position="1"/>
        <end position="22"/>
    </location>
</feature>
<keyword evidence="2" id="KW-0472">Membrane</keyword>
<reference evidence="3 4" key="1">
    <citation type="journal article" date="2015" name="Front. Microbiol.">
        <title>Genome sequence of the plant growth promoting endophytic yeast Rhodotorula graminis WP1.</title>
        <authorList>
            <person name="Firrincieli A."/>
            <person name="Otillar R."/>
            <person name="Salamov A."/>
            <person name="Schmutz J."/>
            <person name="Khan Z."/>
            <person name="Redman R.S."/>
            <person name="Fleck N.D."/>
            <person name="Lindquist E."/>
            <person name="Grigoriev I.V."/>
            <person name="Doty S.L."/>
        </authorList>
    </citation>
    <scope>NUCLEOTIDE SEQUENCE [LARGE SCALE GENOMIC DNA]</scope>
    <source>
        <strain evidence="3 4">WP1</strain>
    </source>
</reference>
<keyword evidence="2" id="KW-1133">Transmembrane helix</keyword>
<feature type="transmembrane region" description="Helical" evidence="2">
    <location>
        <begin position="57"/>
        <end position="78"/>
    </location>
</feature>
<name>A0A0P9FCY8_RHOGW</name>
<keyword evidence="2" id="KW-0812">Transmembrane</keyword>
<organism evidence="3 4">
    <name type="scientific">Rhodotorula graminis (strain WP1)</name>
    <dbReference type="NCBI Taxonomy" id="578459"/>
    <lineage>
        <taxon>Eukaryota</taxon>
        <taxon>Fungi</taxon>
        <taxon>Dikarya</taxon>
        <taxon>Basidiomycota</taxon>
        <taxon>Pucciniomycotina</taxon>
        <taxon>Microbotryomycetes</taxon>
        <taxon>Sporidiobolales</taxon>
        <taxon>Sporidiobolaceae</taxon>
        <taxon>Rhodotorula</taxon>
    </lineage>
</organism>
<dbReference type="GO" id="GO:0005737">
    <property type="term" value="C:cytoplasm"/>
    <property type="evidence" value="ECO:0007669"/>
    <property type="project" value="TreeGrafter"/>
</dbReference>
<accession>A0A0P9FCY8</accession>
<dbReference type="RefSeq" id="XP_018269633.1">
    <property type="nucleotide sequence ID" value="XM_018417500.1"/>
</dbReference>
<dbReference type="Proteomes" id="UP000053890">
    <property type="component" value="Unassembled WGS sequence"/>
</dbReference>
<dbReference type="OrthoDB" id="4347at2759"/>